<protein>
    <submittedName>
        <fullName evidence="4">Glycosyl hydrolase-related protein</fullName>
    </submittedName>
</protein>
<dbReference type="Pfam" id="PF01074">
    <property type="entry name" value="Glyco_hydro_38N"/>
    <property type="match status" value="1"/>
</dbReference>
<comment type="caution">
    <text evidence="4">The sequence shown here is derived from an EMBL/GenBank/DDBJ whole genome shotgun (WGS) entry which is preliminary data.</text>
</comment>
<feature type="domain" description="Glycosyl hydrolases family 38 C-terminal" evidence="3">
    <location>
        <begin position="813"/>
        <end position="882"/>
    </location>
</feature>
<reference evidence="5" key="1">
    <citation type="journal article" date="2019" name="Int. J. Syst. Evol. Microbiol.">
        <title>The Global Catalogue of Microorganisms (GCM) 10K type strain sequencing project: providing services to taxonomists for standard genome sequencing and annotation.</title>
        <authorList>
            <consortium name="The Broad Institute Genomics Platform"/>
            <consortium name="The Broad Institute Genome Sequencing Center for Infectious Disease"/>
            <person name="Wu L."/>
            <person name="Ma J."/>
        </authorList>
    </citation>
    <scope>NUCLEOTIDE SEQUENCE [LARGE SCALE GENOMIC DNA]</scope>
    <source>
        <strain evidence="5">CGMCC 1.16026</strain>
    </source>
</reference>
<dbReference type="GO" id="GO:0016787">
    <property type="term" value="F:hydrolase activity"/>
    <property type="evidence" value="ECO:0007669"/>
    <property type="project" value="UniProtKB-KW"/>
</dbReference>
<feature type="signal peptide" evidence="1">
    <location>
        <begin position="1"/>
        <end position="24"/>
    </location>
</feature>
<dbReference type="EMBL" id="JBHSWI010000001">
    <property type="protein sequence ID" value="MFC6644631.1"/>
    <property type="molecule type" value="Genomic_DNA"/>
</dbReference>
<dbReference type="PANTHER" id="PTHR46017">
    <property type="entry name" value="ALPHA-MANNOSIDASE 2C1"/>
    <property type="match status" value="1"/>
</dbReference>
<evidence type="ECO:0000313" key="5">
    <source>
        <dbReference type="Proteomes" id="UP001596391"/>
    </source>
</evidence>
<dbReference type="InterPro" id="IPR011330">
    <property type="entry name" value="Glyco_hydro/deAcase_b/a-brl"/>
</dbReference>
<accession>A0ABW1Z648</accession>
<dbReference type="InterPro" id="IPR011013">
    <property type="entry name" value="Gal_mutarotase_sf_dom"/>
</dbReference>
<organism evidence="4 5">
    <name type="scientific">Granulicella cerasi</name>
    <dbReference type="NCBI Taxonomy" id="741063"/>
    <lineage>
        <taxon>Bacteria</taxon>
        <taxon>Pseudomonadati</taxon>
        <taxon>Acidobacteriota</taxon>
        <taxon>Terriglobia</taxon>
        <taxon>Terriglobales</taxon>
        <taxon>Acidobacteriaceae</taxon>
        <taxon>Granulicella</taxon>
    </lineage>
</organism>
<dbReference type="PANTHER" id="PTHR46017:SF2">
    <property type="entry name" value="MANNOSYLGLYCERATE HYDROLASE"/>
    <property type="match status" value="1"/>
</dbReference>
<feature type="domain" description="Glycoside hydrolase family 38 N-terminal" evidence="2">
    <location>
        <begin position="40"/>
        <end position="335"/>
    </location>
</feature>
<dbReference type="InterPro" id="IPR000602">
    <property type="entry name" value="Glyco_hydro_38_N"/>
</dbReference>
<gene>
    <name evidence="4" type="ORF">ACFQBQ_03295</name>
</gene>
<keyword evidence="1" id="KW-0732">Signal</keyword>
<name>A0ABW1Z648_9BACT</name>
<dbReference type="InterPro" id="IPR041147">
    <property type="entry name" value="GH38_C"/>
</dbReference>
<dbReference type="SUPFAM" id="SSF88713">
    <property type="entry name" value="Glycoside hydrolase/deacetylase"/>
    <property type="match status" value="1"/>
</dbReference>
<evidence type="ECO:0000256" key="1">
    <source>
        <dbReference type="SAM" id="SignalP"/>
    </source>
</evidence>
<evidence type="ECO:0000259" key="3">
    <source>
        <dbReference type="Pfam" id="PF17677"/>
    </source>
</evidence>
<sequence length="985" mass="108954">MMASLPFSKSFPGRTALLALIASAAWRTVPAQTPQTSVDTIYVIPSSHWDLGFLRPPDEQMAVMKPHLDAVLAACERHADFRWTIESVWQLNAWLERTQDPKQIAQMQKLLQAGQIELSAADGSQHTEFIGSEELNRLIYAARKAHKQFGIQPTIAMMNDTPGFSSRVVQTLATSGVPFMMTGSNIALGGGLSVSRGMMPFFWQGPDGSKILVWQTQGKNGGYTEGVADYHLAPAVEDPYKHTRFVPKELAGFSDLEITRRSVDKLLAEYQSAGYHHSLLAVMFLHDGVGPADEENALLPNVRAWNAAGMKPRLVVATPSEFFHALTQREDVSAFPTLRGDWNGLWARVKTNSPALSAEALALQDELPQAETLRSLLRMKQQAPDAPPAFDHAYKNLFIYDEHNGAAQGSWPDVMTRAEVSKQNEEYVDKLADATNFAQQQMQAELIDLTDRANKAAPAQTLLVYNPSSWPASRVTCVKPNINSNAVRDLATNSEAHSQTMQDGSLCFEAADVPATGYRTYALSATKRSSPKPASSTTLESPYYRVEFDGNGNVLRITDKQQGEIVMMDASHGDEVGTLKIDGNSVKLEATAQVTLHREQGPLMERLTIERQNSQWPRTVISLPQLEPKIMVSETLDRAHMPFVPYGKDSNEYSFGFHVGIPESQLLVEDGNGVRPFPQYVLPGARTDALVPRHAIAWSNDKRHLILSQKDSFFDKLLWNGSNAAGVDVVAMVKSDQTKTKDQGIQTFDAFEPHFDSLRTFSFTLQYGRGPATPVAIYQASVSDDVNKTALLPTTRTASSPRSSLLSISGAGVVVLDLKPSEDGDLQHYTLRLQEIEGKQQRIAVTLPAGVSSVAQTSLTEDVVLKDGLSLRSIELTPHQTLTLRLTVSNALSPVQQGGSIELQRRSSTRCDRGEHRQRCLLAPFSCRQGVPQAAARLPAAWYIEHRRRTQAYGERPTRAILRLPCRCCRVRDERLPRRDHSRQT</sequence>
<feature type="chain" id="PRO_5046086152" evidence="1">
    <location>
        <begin position="25"/>
        <end position="985"/>
    </location>
</feature>
<evidence type="ECO:0000313" key="4">
    <source>
        <dbReference type="EMBL" id="MFC6644631.1"/>
    </source>
</evidence>
<dbReference type="RefSeq" id="WP_390233859.1">
    <property type="nucleotide sequence ID" value="NZ_JBHSWI010000001.1"/>
</dbReference>
<keyword evidence="4" id="KW-0378">Hydrolase</keyword>
<dbReference type="InterPro" id="IPR027291">
    <property type="entry name" value="Glyco_hydro_38_N_sf"/>
</dbReference>
<dbReference type="Pfam" id="PF17677">
    <property type="entry name" value="Glyco_hydro38C2"/>
    <property type="match status" value="1"/>
</dbReference>
<proteinExistence type="predicted"/>
<dbReference type="Gene3D" id="3.20.110.10">
    <property type="entry name" value="Glycoside hydrolase 38, N terminal domain"/>
    <property type="match status" value="1"/>
</dbReference>
<keyword evidence="5" id="KW-1185">Reference proteome</keyword>
<dbReference type="Proteomes" id="UP001596391">
    <property type="component" value="Unassembled WGS sequence"/>
</dbReference>
<evidence type="ECO:0000259" key="2">
    <source>
        <dbReference type="Pfam" id="PF01074"/>
    </source>
</evidence>
<dbReference type="SUPFAM" id="SSF74650">
    <property type="entry name" value="Galactose mutarotase-like"/>
    <property type="match status" value="1"/>
</dbReference>